<evidence type="ECO:0000256" key="2">
    <source>
        <dbReference type="ARBA" id="ARBA00006488"/>
    </source>
</evidence>
<dbReference type="GO" id="GO:0046872">
    <property type="term" value="F:metal ion binding"/>
    <property type="evidence" value="ECO:0007669"/>
    <property type="project" value="UniProtKB-KW"/>
</dbReference>
<feature type="domain" description="Cytochrome c" evidence="7">
    <location>
        <begin position="46"/>
        <end position="146"/>
    </location>
</feature>
<keyword evidence="4 5" id="KW-0408">Iron</keyword>
<reference evidence="8" key="1">
    <citation type="submission" date="2021-01" db="EMBL/GenBank/DDBJ databases">
        <authorList>
            <consortium name="Genoscope - CEA"/>
            <person name="William W."/>
        </authorList>
    </citation>
    <scope>NUCLEOTIDE SEQUENCE</scope>
</reference>
<evidence type="ECO:0000256" key="3">
    <source>
        <dbReference type="ARBA" id="ARBA00022723"/>
    </source>
</evidence>
<dbReference type="Proteomes" id="UP000688137">
    <property type="component" value="Unassembled WGS sequence"/>
</dbReference>
<evidence type="ECO:0000256" key="1">
    <source>
        <dbReference type="ARBA" id="ARBA00004569"/>
    </source>
</evidence>
<dbReference type="OMA" id="RACIIEY"/>
<proteinExistence type="inferred from homology"/>
<keyword evidence="5" id="KW-0349">Heme</keyword>
<dbReference type="PANTHER" id="PTHR11961">
    <property type="entry name" value="CYTOCHROME C"/>
    <property type="match status" value="1"/>
</dbReference>
<dbReference type="GO" id="GO:0020037">
    <property type="term" value="F:heme binding"/>
    <property type="evidence" value="ECO:0007669"/>
    <property type="project" value="InterPro"/>
</dbReference>
<protein>
    <recommendedName>
        <fullName evidence="7">Cytochrome c domain-containing protein</fullName>
    </recommendedName>
</protein>
<comment type="subcellular location">
    <subcellularLocation>
        <location evidence="1">Mitochondrion intermembrane space</location>
    </subcellularLocation>
</comment>
<dbReference type="EMBL" id="CAJJDM010000052">
    <property type="protein sequence ID" value="CAD8074341.1"/>
    <property type="molecule type" value="Genomic_DNA"/>
</dbReference>
<comment type="caution">
    <text evidence="8">The sequence shown here is derived from an EMBL/GenBank/DDBJ whole genome shotgun (WGS) entry which is preliminary data.</text>
</comment>
<keyword evidence="9" id="KW-1185">Reference proteome</keyword>
<organism evidence="8 9">
    <name type="scientific">Paramecium primaurelia</name>
    <dbReference type="NCBI Taxonomy" id="5886"/>
    <lineage>
        <taxon>Eukaryota</taxon>
        <taxon>Sar</taxon>
        <taxon>Alveolata</taxon>
        <taxon>Ciliophora</taxon>
        <taxon>Intramacronucleata</taxon>
        <taxon>Oligohymenophorea</taxon>
        <taxon>Peniculida</taxon>
        <taxon>Parameciidae</taxon>
        <taxon>Paramecium</taxon>
    </lineage>
</organism>
<dbReference type="InterPro" id="IPR002327">
    <property type="entry name" value="Cyt_c_1A/1B"/>
</dbReference>
<evidence type="ECO:0000259" key="7">
    <source>
        <dbReference type="PROSITE" id="PS51007"/>
    </source>
</evidence>
<evidence type="ECO:0000256" key="5">
    <source>
        <dbReference type="PROSITE-ProRule" id="PRU00433"/>
    </source>
</evidence>
<gene>
    <name evidence="8" type="ORF">PPRIM_AZ9-3.1.T0520228</name>
</gene>
<sequence length="160" mass="18828">MSWRKPKVIHQESGNGYEIRGFVEPTFKRVPHCHNDDDIDVDIPNGDLEFGKIMYGQACAGCHDLDSDLDQGPALRNAFLRRLGSNKKFSNYGWDLRARRLYWTRKLLWDFLQNPEKMFLDTNMQFDGIQDPRTLGSIIDYMQYLTVYTYDHRGSKRPIF</sequence>
<evidence type="ECO:0000256" key="4">
    <source>
        <dbReference type="ARBA" id="ARBA00023004"/>
    </source>
</evidence>
<evidence type="ECO:0000313" key="9">
    <source>
        <dbReference type="Proteomes" id="UP000688137"/>
    </source>
</evidence>
<comment type="similarity">
    <text evidence="2 6">Belongs to the cytochrome c family.</text>
</comment>
<dbReference type="PROSITE" id="PS51007">
    <property type="entry name" value="CYTC"/>
    <property type="match status" value="1"/>
</dbReference>
<evidence type="ECO:0000313" key="8">
    <source>
        <dbReference type="EMBL" id="CAD8074341.1"/>
    </source>
</evidence>
<evidence type="ECO:0000256" key="6">
    <source>
        <dbReference type="RuleBase" id="RU004426"/>
    </source>
</evidence>
<keyword evidence="3 5" id="KW-0479">Metal-binding</keyword>
<dbReference type="GO" id="GO:0009055">
    <property type="term" value="F:electron transfer activity"/>
    <property type="evidence" value="ECO:0007669"/>
    <property type="project" value="InterPro"/>
</dbReference>
<dbReference type="InterPro" id="IPR009056">
    <property type="entry name" value="Cyt_c-like_dom"/>
</dbReference>
<name>A0A8S1M912_PARPR</name>
<accession>A0A8S1M912</accession>
<dbReference type="GO" id="GO:0005758">
    <property type="term" value="C:mitochondrial intermembrane space"/>
    <property type="evidence" value="ECO:0007669"/>
    <property type="project" value="UniProtKB-SubCell"/>
</dbReference>
<dbReference type="FunFam" id="1.10.760.10:FF:000049">
    <property type="entry name" value="Uncharacterized protein"/>
    <property type="match status" value="1"/>
</dbReference>
<dbReference type="AlphaFoldDB" id="A0A8S1M912"/>